<sequence>MKKKRLQWWKFIALIPFLWIAKISNADTITYFVKNIQQKFFISTEKPRSSQVIPWYFATAQGIDIWCAERRTQVTPASFAQAKRITLVYDGFGQNLPKGSSVVNPNSNNLEQANFRKNNFAWQLTNAVVYVTNDQDQEKLYKGCKVNFTKALKVTVISQQREVKLKEIKEINHIPHAFLKQLDSLSFARCTSLLSGETEARLYITYDGTEYKPLGLVFNHGEVEQYCQIK</sequence>
<comment type="caution">
    <text evidence="1">The sequence shown here is derived from an EMBL/GenBank/DDBJ whole genome shotgun (WGS) entry which is preliminary data.</text>
</comment>
<dbReference type="Proteomes" id="UP000265964">
    <property type="component" value="Unassembled WGS sequence"/>
</dbReference>
<dbReference type="EMBL" id="NRJF01000144">
    <property type="protein sequence ID" value="RIY34639.1"/>
    <property type="molecule type" value="Genomic_DNA"/>
</dbReference>
<reference evidence="1 2" key="1">
    <citation type="submission" date="2017-08" db="EMBL/GenBank/DDBJ databases">
        <title>Reclassification of Bisgaard taxon 37 and 44.</title>
        <authorList>
            <person name="Christensen H."/>
        </authorList>
    </citation>
    <scope>NUCLEOTIDE SEQUENCE [LARGE SCALE GENOMIC DNA]</scope>
    <source>
        <strain evidence="1 2">EEAB3T1</strain>
    </source>
</reference>
<protein>
    <submittedName>
        <fullName evidence="1">Uncharacterized protein</fullName>
    </submittedName>
</protein>
<dbReference type="RefSeq" id="WP_119534905.1">
    <property type="nucleotide sequence ID" value="NZ_NRJF01000144.1"/>
</dbReference>
<accession>A0A3A1YBR0</accession>
<evidence type="ECO:0000313" key="1">
    <source>
        <dbReference type="EMBL" id="RIY34639.1"/>
    </source>
</evidence>
<organism evidence="1 2">
    <name type="scientific">Psittacicella gerlachiana</name>
    <dbReference type="NCBI Taxonomy" id="2028574"/>
    <lineage>
        <taxon>Bacteria</taxon>
        <taxon>Pseudomonadati</taxon>
        <taxon>Pseudomonadota</taxon>
        <taxon>Gammaproteobacteria</taxon>
        <taxon>Pasteurellales</taxon>
        <taxon>Psittacicellaceae</taxon>
        <taxon>Psittacicella</taxon>
    </lineage>
</organism>
<dbReference type="OrthoDB" id="5678362at2"/>
<evidence type="ECO:0000313" key="2">
    <source>
        <dbReference type="Proteomes" id="UP000265964"/>
    </source>
</evidence>
<dbReference type="AlphaFoldDB" id="A0A3A1YBR0"/>
<name>A0A3A1YBR0_9GAMM</name>
<keyword evidence="2" id="KW-1185">Reference proteome</keyword>
<proteinExistence type="predicted"/>
<gene>
    <name evidence="1" type="ORF">CKF59_05195</name>
</gene>